<keyword evidence="1" id="KW-1133">Transmembrane helix</keyword>
<sequence length="268" mass="29712">MFLCILKRTKISEGRGRPSCPAVMGPARLYSFIIFLEIFLLFFGTTSAVNVENFSLFKPKLILKAHTTNIIPCAFHTRRPLNPLKVQLEWGVIPTGERDYKPLVHLFGDHVNTASPELNEKYKLFIPLVAKGNCSLVINPTNIEDSGTYQVKLIIKEKVYEPLSSIKIKVVDHPKAKSRAAKPMKEATAIIPAETTKAPNTNAPKENDDDVISDVILPLLKGHEMAFGIAVISIIIGLAAWSLIGLIICIRYCQRNKKGHTGDVENPS</sequence>
<dbReference type="OrthoDB" id="10012075at2759"/>
<evidence type="ECO:0000256" key="1">
    <source>
        <dbReference type="SAM" id="Phobius"/>
    </source>
</evidence>
<gene>
    <name evidence="3 4 5" type="primary">LOC100491450</name>
</gene>
<keyword evidence="1" id="KW-0472">Membrane</keyword>
<evidence type="ECO:0000313" key="4">
    <source>
        <dbReference type="RefSeq" id="XP_031758855.1"/>
    </source>
</evidence>
<name>A0A8J1JP93_XENTR</name>
<dbReference type="RefSeq" id="XP_031758855.1">
    <property type="nucleotide sequence ID" value="XM_031902995.1"/>
</dbReference>
<dbReference type="RefSeq" id="XP_017949932.1">
    <property type="nucleotide sequence ID" value="XM_018094443.2"/>
</dbReference>
<proteinExistence type="predicted"/>
<feature type="transmembrane region" description="Helical" evidence="1">
    <location>
        <begin position="29"/>
        <end position="49"/>
    </location>
</feature>
<evidence type="ECO:0000313" key="5">
    <source>
        <dbReference type="Xenbase" id="XB-GENE-29080699"/>
    </source>
</evidence>
<dbReference type="InterPro" id="IPR013783">
    <property type="entry name" value="Ig-like_fold"/>
</dbReference>
<dbReference type="Proteomes" id="UP000008143">
    <property type="component" value="Chromosome 5"/>
</dbReference>
<keyword evidence="2" id="KW-1185">Reference proteome</keyword>
<dbReference type="AGR" id="Xenbase:XB-GENE-29080699"/>
<feature type="transmembrane region" description="Helical" evidence="1">
    <location>
        <begin position="225"/>
        <end position="250"/>
    </location>
</feature>
<dbReference type="AlphaFoldDB" id="A0A8J1JP93"/>
<protein>
    <submittedName>
        <fullName evidence="3 4">Uncharacterized protein LOC100491450</fullName>
    </submittedName>
</protein>
<dbReference type="Xenbase" id="XB-GENE-29080699">
    <property type="gene designation" value="LOC100491450"/>
</dbReference>
<evidence type="ECO:0000313" key="3">
    <source>
        <dbReference type="RefSeq" id="XP_017949932.1"/>
    </source>
</evidence>
<evidence type="ECO:0000313" key="2">
    <source>
        <dbReference type="Proteomes" id="UP000008143"/>
    </source>
</evidence>
<accession>A0A8J1JP93</accession>
<dbReference type="KEGG" id="xtr:100491450"/>
<dbReference type="OMA" id="KKCTINR"/>
<keyword evidence="1" id="KW-0812">Transmembrane</keyword>
<dbReference type="Gene3D" id="2.60.40.10">
    <property type="entry name" value="Immunoglobulins"/>
    <property type="match status" value="1"/>
</dbReference>
<reference evidence="3 4" key="1">
    <citation type="submission" date="2025-04" db="UniProtKB">
        <authorList>
            <consortium name="RefSeq"/>
        </authorList>
    </citation>
    <scope>IDENTIFICATION</scope>
    <source>
        <strain evidence="3 4">Nigerian</strain>
        <tissue evidence="3 4">Liver and blood</tissue>
    </source>
</reference>
<organism evidence="2 4">
    <name type="scientific">Xenopus tropicalis</name>
    <name type="common">Western clawed frog</name>
    <name type="synonym">Silurana tropicalis</name>
    <dbReference type="NCBI Taxonomy" id="8364"/>
    <lineage>
        <taxon>Eukaryota</taxon>
        <taxon>Metazoa</taxon>
        <taxon>Chordata</taxon>
        <taxon>Craniata</taxon>
        <taxon>Vertebrata</taxon>
        <taxon>Euteleostomi</taxon>
        <taxon>Amphibia</taxon>
        <taxon>Batrachia</taxon>
        <taxon>Anura</taxon>
        <taxon>Pipoidea</taxon>
        <taxon>Pipidae</taxon>
        <taxon>Xenopodinae</taxon>
        <taxon>Xenopus</taxon>
        <taxon>Silurana</taxon>
    </lineage>
</organism>
<dbReference type="GeneID" id="100491450"/>